<evidence type="ECO:0000313" key="9">
    <source>
        <dbReference type="Proteomes" id="UP001500957"/>
    </source>
</evidence>
<dbReference type="RefSeq" id="WP_344600775.1">
    <property type="nucleotide sequence ID" value="NZ_BAAAHE010000004.1"/>
</dbReference>
<protein>
    <recommendedName>
        <fullName evidence="10">MmpS family membrane protein</fullName>
    </recommendedName>
</protein>
<gene>
    <name evidence="8" type="ORF">GCM10009547_02680</name>
</gene>
<organism evidence="8 9">
    <name type="scientific">Sporichthya brevicatena</name>
    <dbReference type="NCBI Taxonomy" id="171442"/>
    <lineage>
        <taxon>Bacteria</taxon>
        <taxon>Bacillati</taxon>
        <taxon>Actinomycetota</taxon>
        <taxon>Actinomycetes</taxon>
        <taxon>Sporichthyales</taxon>
        <taxon>Sporichthyaceae</taxon>
        <taxon>Sporichthya</taxon>
    </lineage>
</organism>
<reference evidence="9" key="1">
    <citation type="journal article" date="2019" name="Int. J. Syst. Evol. Microbiol.">
        <title>The Global Catalogue of Microorganisms (GCM) 10K type strain sequencing project: providing services to taxonomists for standard genome sequencing and annotation.</title>
        <authorList>
            <consortium name="The Broad Institute Genomics Platform"/>
            <consortium name="The Broad Institute Genome Sequencing Center for Infectious Disease"/>
            <person name="Wu L."/>
            <person name="Ma J."/>
        </authorList>
    </citation>
    <scope>NUCLEOTIDE SEQUENCE [LARGE SCALE GENOMIC DNA]</scope>
    <source>
        <strain evidence="9">JCM 10671</strain>
    </source>
</reference>
<keyword evidence="5 7" id="KW-1133">Transmembrane helix</keyword>
<comment type="caution">
    <text evidence="8">The sequence shown here is derived from an EMBL/GenBank/DDBJ whole genome shotgun (WGS) entry which is preliminary data.</text>
</comment>
<accession>A0ABP3RBM9</accession>
<comment type="subcellular location">
    <subcellularLocation>
        <location evidence="1">Cell membrane</location>
    </subcellularLocation>
</comment>
<keyword evidence="9" id="KW-1185">Reference proteome</keyword>
<dbReference type="Proteomes" id="UP001500957">
    <property type="component" value="Unassembled WGS sequence"/>
</dbReference>
<name>A0ABP3RBM9_9ACTN</name>
<dbReference type="Pfam" id="PF05423">
    <property type="entry name" value="Mycobact_memb"/>
    <property type="match status" value="1"/>
</dbReference>
<keyword evidence="6 7" id="KW-0472">Membrane</keyword>
<feature type="transmembrane region" description="Helical" evidence="7">
    <location>
        <begin position="54"/>
        <end position="74"/>
    </location>
</feature>
<dbReference type="Gene3D" id="2.60.40.2880">
    <property type="entry name" value="MmpS1-5, C-terminal soluble domain"/>
    <property type="match status" value="1"/>
</dbReference>
<feature type="transmembrane region" description="Helical" evidence="7">
    <location>
        <begin position="12"/>
        <end position="34"/>
    </location>
</feature>
<evidence type="ECO:0000256" key="1">
    <source>
        <dbReference type="ARBA" id="ARBA00004236"/>
    </source>
</evidence>
<dbReference type="InterPro" id="IPR038468">
    <property type="entry name" value="MmpS_C"/>
</dbReference>
<sequence length="153" mass="15866">MTLTQTSPPRRRLALVGGVVVALVIVLGAGLAYFSGDDGPQHPVVRTDPVNHEVLYEVTGTAAATAPVVTWVVGERNATEQAVNVPLPWKSSVTLPVGPSGGYAAVEVRSAETGAGSLSCRMFVDGVQVAQQVSTDGFAGVACSHRIPPEYVK</sequence>
<evidence type="ECO:0000256" key="5">
    <source>
        <dbReference type="ARBA" id="ARBA00022989"/>
    </source>
</evidence>
<evidence type="ECO:0000313" key="8">
    <source>
        <dbReference type="EMBL" id="GAA0604399.1"/>
    </source>
</evidence>
<dbReference type="EMBL" id="BAAAHE010000004">
    <property type="protein sequence ID" value="GAA0604399.1"/>
    <property type="molecule type" value="Genomic_DNA"/>
</dbReference>
<evidence type="ECO:0000256" key="2">
    <source>
        <dbReference type="ARBA" id="ARBA00007531"/>
    </source>
</evidence>
<proteinExistence type="inferred from homology"/>
<evidence type="ECO:0000256" key="3">
    <source>
        <dbReference type="ARBA" id="ARBA00022475"/>
    </source>
</evidence>
<evidence type="ECO:0000256" key="4">
    <source>
        <dbReference type="ARBA" id="ARBA00022692"/>
    </source>
</evidence>
<keyword evidence="3" id="KW-1003">Cell membrane</keyword>
<keyword evidence="4 7" id="KW-0812">Transmembrane</keyword>
<evidence type="ECO:0000256" key="7">
    <source>
        <dbReference type="SAM" id="Phobius"/>
    </source>
</evidence>
<dbReference type="InterPro" id="IPR008693">
    <property type="entry name" value="MmpS"/>
</dbReference>
<evidence type="ECO:0000256" key="6">
    <source>
        <dbReference type="ARBA" id="ARBA00023136"/>
    </source>
</evidence>
<evidence type="ECO:0008006" key="10">
    <source>
        <dbReference type="Google" id="ProtNLM"/>
    </source>
</evidence>
<comment type="similarity">
    <text evidence="2">Belongs to the MmpS family.</text>
</comment>